<evidence type="ECO:0000313" key="1">
    <source>
        <dbReference type="EMBL" id="OGK52845.1"/>
    </source>
</evidence>
<evidence type="ECO:0000313" key="2">
    <source>
        <dbReference type="Proteomes" id="UP000178857"/>
    </source>
</evidence>
<protein>
    <submittedName>
        <fullName evidence="1">Uncharacterized protein</fullName>
    </submittedName>
</protein>
<reference evidence="1 2" key="1">
    <citation type="journal article" date="2016" name="Nat. Commun.">
        <title>Thousands of microbial genomes shed light on interconnected biogeochemical processes in an aquifer system.</title>
        <authorList>
            <person name="Anantharaman K."/>
            <person name="Brown C.T."/>
            <person name="Hug L.A."/>
            <person name="Sharon I."/>
            <person name="Castelle C.J."/>
            <person name="Probst A.J."/>
            <person name="Thomas B.C."/>
            <person name="Singh A."/>
            <person name="Wilkins M.J."/>
            <person name="Karaoz U."/>
            <person name="Brodie E.L."/>
            <person name="Williams K.H."/>
            <person name="Hubbard S.S."/>
            <person name="Banfield J.F."/>
        </authorList>
    </citation>
    <scope>NUCLEOTIDE SEQUENCE [LARGE SCALE GENOMIC DNA]</scope>
</reference>
<sequence>MRWRLRDYFIKRLAYHHKIREGRSLFHIFHVTDGNLDFRIRFDTESLNWILEEVSDGSTD</sequence>
<dbReference type="Proteomes" id="UP000178857">
    <property type="component" value="Unassembled WGS sequence"/>
</dbReference>
<name>A0A1F7JBA5_9BACT</name>
<dbReference type="AlphaFoldDB" id="A0A1F7JBA5"/>
<comment type="caution">
    <text evidence="1">The sequence shown here is derived from an EMBL/GenBank/DDBJ whole genome shotgun (WGS) entry which is preliminary data.</text>
</comment>
<organism evidence="1 2">
    <name type="scientific">Candidatus Roizmanbacteria bacterium RIFCSPLOWO2_01_FULL_44_13</name>
    <dbReference type="NCBI Taxonomy" id="1802069"/>
    <lineage>
        <taxon>Bacteria</taxon>
        <taxon>Candidatus Roizmaniibacteriota</taxon>
    </lineage>
</organism>
<proteinExistence type="predicted"/>
<dbReference type="EMBL" id="MGAT01000013">
    <property type="protein sequence ID" value="OGK52845.1"/>
    <property type="molecule type" value="Genomic_DNA"/>
</dbReference>
<accession>A0A1F7JBA5</accession>
<gene>
    <name evidence="1" type="ORF">A2970_02220</name>
</gene>